<dbReference type="Gene3D" id="3.40.50.1820">
    <property type="entry name" value="alpha/beta hydrolase"/>
    <property type="match status" value="1"/>
</dbReference>
<dbReference type="Pfam" id="PF00561">
    <property type="entry name" value="Abhydrolase_1"/>
    <property type="match status" value="1"/>
</dbReference>
<protein>
    <submittedName>
        <fullName evidence="2">Alpha/beta hydrolase</fullName>
    </submittedName>
</protein>
<accession>A0ABM6IJB0</accession>
<dbReference type="PANTHER" id="PTHR43433:SF5">
    <property type="entry name" value="AB HYDROLASE-1 DOMAIN-CONTAINING PROTEIN"/>
    <property type="match status" value="1"/>
</dbReference>
<sequence length="274" mass="30225">MDFFTADDGAKIAYRDSGSGVPILALSGLTRNTRDFDYVAPHLKDVRLICMDYRGRGESDWTGQETYTVPREAADALQLLDHLGIEKAAILGTSRGGLVGMYLALTAKERMTGLALNDVGPVLDETGLNKIFDYIGRNPAAKSYAEMAEKLPEAMTGFADVPPNRWAMEVRHHYVETETGLKINYDPALREAFLGAFKGGVEPAWPLFEATEGLPLVLIHGANSDLLSDATVEEMQRRRPDMIYARVADRAHIPFLDEPEALAALEAWIERIKG</sequence>
<dbReference type="GO" id="GO:0016787">
    <property type="term" value="F:hydrolase activity"/>
    <property type="evidence" value="ECO:0007669"/>
    <property type="project" value="UniProtKB-KW"/>
</dbReference>
<evidence type="ECO:0000313" key="2">
    <source>
        <dbReference type="EMBL" id="AQS48931.1"/>
    </source>
</evidence>
<dbReference type="RefSeq" id="WP_075776920.1">
    <property type="nucleotide sequence ID" value="NZ_CP019437.1"/>
</dbReference>
<dbReference type="InterPro" id="IPR000073">
    <property type="entry name" value="AB_hydrolase_1"/>
</dbReference>
<dbReference type="SUPFAM" id="SSF53474">
    <property type="entry name" value="alpha/beta-Hydrolases"/>
    <property type="match status" value="1"/>
</dbReference>
<dbReference type="Proteomes" id="UP000185622">
    <property type="component" value="Chromosome"/>
</dbReference>
<keyword evidence="2" id="KW-0378">Hydrolase</keyword>
<evidence type="ECO:0000313" key="3">
    <source>
        <dbReference type="Proteomes" id="UP000185622"/>
    </source>
</evidence>
<organism evidence="2 3">
    <name type="scientific">Thioclava nitratireducens</name>
    <dbReference type="NCBI Taxonomy" id="1915078"/>
    <lineage>
        <taxon>Bacteria</taxon>
        <taxon>Pseudomonadati</taxon>
        <taxon>Pseudomonadota</taxon>
        <taxon>Alphaproteobacteria</taxon>
        <taxon>Rhodobacterales</taxon>
        <taxon>Paracoccaceae</taxon>
        <taxon>Thioclava</taxon>
    </lineage>
</organism>
<proteinExistence type="predicted"/>
<dbReference type="PANTHER" id="PTHR43433">
    <property type="entry name" value="HYDROLASE, ALPHA/BETA FOLD FAMILY PROTEIN"/>
    <property type="match status" value="1"/>
</dbReference>
<feature type="domain" description="AB hydrolase-1" evidence="1">
    <location>
        <begin position="22"/>
        <end position="259"/>
    </location>
</feature>
<dbReference type="EMBL" id="CP019437">
    <property type="protein sequence ID" value="AQS48931.1"/>
    <property type="molecule type" value="Genomic_DNA"/>
</dbReference>
<keyword evidence="3" id="KW-1185">Reference proteome</keyword>
<gene>
    <name evidence="2" type="ORF">BMG03_14900</name>
</gene>
<name>A0ABM6IJB0_9RHOB</name>
<dbReference type="InterPro" id="IPR050471">
    <property type="entry name" value="AB_hydrolase"/>
</dbReference>
<dbReference type="InterPro" id="IPR029058">
    <property type="entry name" value="AB_hydrolase_fold"/>
</dbReference>
<evidence type="ECO:0000259" key="1">
    <source>
        <dbReference type="Pfam" id="PF00561"/>
    </source>
</evidence>
<reference evidence="2 3" key="1">
    <citation type="submission" date="2017-01" db="EMBL/GenBank/DDBJ databases">
        <title>The complete genome sequence of a sulfur-oxidizing marine bacterium Thioclava sp. 25B10_4T.</title>
        <authorList>
            <person name="Liu Y."/>
            <person name="Lai Q."/>
            <person name="Shao Z."/>
        </authorList>
    </citation>
    <scope>NUCLEOTIDE SEQUENCE [LARGE SCALE GENOMIC DNA]</scope>
    <source>
        <strain evidence="2 3">25B10_4</strain>
    </source>
</reference>